<dbReference type="GO" id="GO:0006629">
    <property type="term" value="P:lipid metabolic process"/>
    <property type="evidence" value="ECO:0007669"/>
    <property type="project" value="InterPro"/>
</dbReference>
<organism evidence="2 3">
    <name type="scientific">Clostridium niameyense</name>
    <dbReference type="NCBI Taxonomy" id="1622073"/>
    <lineage>
        <taxon>Bacteria</taxon>
        <taxon>Bacillati</taxon>
        <taxon>Bacillota</taxon>
        <taxon>Clostridia</taxon>
        <taxon>Eubacteriales</taxon>
        <taxon>Clostridiaceae</taxon>
        <taxon>Clostridium</taxon>
    </lineage>
</organism>
<dbReference type="EMBL" id="SXDP01000009">
    <property type="protein sequence ID" value="NEZ47572.1"/>
    <property type="molecule type" value="Genomic_DNA"/>
</dbReference>
<evidence type="ECO:0000313" key="3">
    <source>
        <dbReference type="Proteomes" id="UP000473885"/>
    </source>
</evidence>
<evidence type="ECO:0000259" key="1">
    <source>
        <dbReference type="PROSITE" id="PS51704"/>
    </source>
</evidence>
<dbReference type="PROSITE" id="PS51704">
    <property type="entry name" value="GP_PDE"/>
    <property type="match status" value="1"/>
</dbReference>
<protein>
    <submittedName>
        <fullName evidence="2">Glycerophosphodiester phosphodiesterase</fullName>
    </submittedName>
</protein>
<dbReference type="OrthoDB" id="384721at2"/>
<dbReference type="PANTHER" id="PTHR46211:SF1">
    <property type="entry name" value="GLYCEROPHOSPHODIESTER PHOSPHODIESTERASE, CYTOPLASMIC"/>
    <property type="match status" value="1"/>
</dbReference>
<name>A0A6M0RBL5_9CLOT</name>
<proteinExistence type="predicted"/>
<dbReference type="Pfam" id="PF03009">
    <property type="entry name" value="GDPD"/>
    <property type="match status" value="1"/>
</dbReference>
<evidence type="ECO:0000313" key="2">
    <source>
        <dbReference type="EMBL" id="NEZ47572.1"/>
    </source>
</evidence>
<dbReference type="AlphaFoldDB" id="A0A6M0RBL5"/>
<dbReference type="Proteomes" id="UP000473885">
    <property type="component" value="Unassembled WGS sequence"/>
</dbReference>
<dbReference type="InterPro" id="IPR030395">
    <property type="entry name" value="GP_PDE_dom"/>
</dbReference>
<dbReference type="Gene3D" id="3.20.20.190">
    <property type="entry name" value="Phosphatidylinositol (PI) phosphodiesterase"/>
    <property type="match status" value="1"/>
</dbReference>
<dbReference type="SUPFAM" id="SSF51695">
    <property type="entry name" value="PLC-like phosphodiesterases"/>
    <property type="match status" value="1"/>
</dbReference>
<reference evidence="2 3" key="1">
    <citation type="submission" date="2019-04" db="EMBL/GenBank/DDBJ databases">
        <title>Genome sequencing of Clostridium botulinum Groups I-IV and Clostridium butyricum.</title>
        <authorList>
            <person name="Brunt J."/>
            <person name="Van Vliet A.H.M."/>
            <person name="Stringer S.C."/>
            <person name="Carter A.T."/>
            <person name="Peck M.W."/>
        </authorList>
    </citation>
    <scope>NUCLEOTIDE SEQUENCE [LARGE SCALE GENOMIC DNA]</scope>
    <source>
        <strain evidence="2 3">IFR 18/094</strain>
    </source>
</reference>
<comment type="caution">
    <text evidence="2">The sequence shown here is derived from an EMBL/GenBank/DDBJ whole genome shotgun (WGS) entry which is preliminary data.</text>
</comment>
<dbReference type="RefSeq" id="WP_050606616.1">
    <property type="nucleotide sequence ID" value="NZ_CABKUB010000006.1"/>
</dbReference>
<accession>A0A6M0RBL5</accession>
<sequence>MRKFPLNIAHRGASSLAPENTIPAFKKAIELKCNGIELDVHLTKDEKVVVIHDDSLNRTTNGSGLVKNFTLKELKKLDAGSYFSEKFKNTTIPTLEEVMDLVIKHNILLDIEIKQSHPNIEKKVLDIIANYNYENHSLITSFNPKSILKVKNLNSNIKTGLLFFFLQDEPIKLLKNLNGNVLCADLNYVKLLSKKYIEDIHKNDMQIFAFTIDNPSEMWYLYKNNIDGIITNTPQYLNKLKRYPFNLIYKLIKPIKKEVP</sequence>
<dbReference type="InterPro" id="IPR017946">
    <property type="entry name" value="PLC-like_Pdiesterase_TIM-brl"/>
</dbReference>
<dbReference type="PANTHER" id="PTHR46211">
    <property type="entry name" value="GLYCEROPHOSPHORYL DIESTER PHOSPHODIESTERASE"/>
    <property type="match status" value="1"/>
</dbReference>
<gene>
    <name evidence="2" type="ORF">FDF74_10255</name>
</gene>
<dbReference type="GO" id="GO:0008081">
    <property type="term" value="F:phosphoric diester hydrolase activity"/>
    <property type="evidence" value="ECO:0007669"/>
    <property type="project" value="InterPro"/>
</dbReference>
<keyword evidence="3" id="KW-1185">Reference proteome</keyword>
<feature type="domain" description="GP-PDE" evidence="1">
    <location>
        <begin position="5"/>
        <end position="241"/>
    </location>
</feature>